<evidence type="ECO:0000313" key="2">
    <source>
        <dbReference type="Proteomes" id="UP000383932"/>
    </source>
</evidence>
<reference evidence="1 2" key="1">
    <citation type="journal article" date="2019" name="Fungal Biol. Biotechnol.">
        <title>Draft genome sequence of fastidious pathogen Ceratobasidium theobromae, which causes vascular-streak dieback in Theobroma cacao.</title>
        <authorList>
            <person name="Ali S.S."/>
            <person name="Asman A."/>
            <person name="Shao J."/>
            <person name="Firmansyah A.P."/>
            <person name="Susilo A.W."/>
            <person name="Rosmana A."/>
            <person name="McMahon P."/>
            <person name="Junaid M."/>
            <person name="Guest D."/>
            <person name="Kheng T.Y."/>
            <person name="Meinhardt L.W."/>
            <person name="Bailey B.A."/>
        </authorList>
    </citation>
    <scope>NUCLEOTIDE SEQUENCE [LARGE SCALE GENOMIC DNA]</scope>
    <source>
        <strain evidence="1 2">CT2</strain>
    </source>
</reference>
<dbReference type="AlphaFoldDB" id="A0A5N5QG26"/>
<sequence length="143" mass="15987">MPINSGRYAIRLMDNDGQLMSTAINYPLAVGTTRFGAEMPFLQWEVDFDCSDNTVMLKQTDGNAPGETFASCADDPANYSYVVLGSKPKKFRVEENNDQYSFYVLDDDERKLYIGPTQGTASPRKVRFISFDLSDPPNGMITT</sequence>
<evidence type="ECO:0000313" key="1">
    <source>
        <dbReference type="EMBL" id="KAB5590712.1"/>
    </source>
</evidence>
<protein>
    <submittedName>
        <fullName evidence="1">Uncharacterized protein</fullName>
    </submittedName>
</protein>
<accession>A0A5N5QG26</accession>
<gene>
    <name evidence="1" type="ORF">CTheo_5834</name>
</gene>
<dbReference type="Proteomes" id="UP000383932">
    <property type="component" value="Unassembled WGS sequence"/>
</dbReference>
<comment type="caution">
    <text evidence="1">The sequence shown here is derived from an EMBL/GenBank/DDBJ whole genome shotgun (WGS) entry which is preliminary data.</text>
</comment>
<name>A0A5N5QG26_9AGAM</name>
<proteinExistence type="predicted"/>
<keyword evidence="2" id="KW-1185">Reference proteome</keyword>
<dbReference type="EMBL" id="SSOP01000149">
    <property type="protein sequence ID" value="KAB5590712.1"/>
    <property type="molecule type" value="Genomic_DNA"/>
</dbReference>
<organism evidence="1 2">
    <name type="scientific">Ceratobasidium theobromae</name>
    <dbReference type="NCBI Taxonomy" id="1582974"/>
    <lineage>
        <taxon>Eukaryota</taxon>
        <taxon>Fungi</taxon>
        <taxon>Dikarya</taxon>
        <taxon>Basidiomycota</taxon>
        <taxon>Agaricomycotina</taxon>
        <taxon>Agaricomycetes</taxon>
        <taxon>Cantharellales</taxon>
        <taxon>Ceratobasidiaceae</taxon>
        <taxon>Ceratobasidium</taxon>
    </lineage>
</organism>